<name>A0A9X3D901_9ACTN</name>
<accession>A0A9X3D901</accession>
<comment type="caution">
    <text evidence="1">The sequence shown here is derived from an EMBL/GenBank/DDBJ whole genome shotgun (WGS) entry which is preliminary data.</text>
</comment>
<gene>
    <name evidence="1" type="ORF">OSB52_23510</name>
</gene>
<reference evidence="1" key="1">
    <citation type="submission" date="2022-10" db="EMBL/GenBank/DDBJ databases">
        <title>WGS of marine actinomycetes from Thailand.</title>
        <authorList>
            <person name="Thawai C."/>
        </authorList>
    </citation>
    <scope>NUCLEOTIDE SEQUENCE</scope>
    <source>
        <strain evidence="1">SW21</strain>
    </source>
</reference>
<evidence type="ECO:0000313" key="1">
    <source>
        <dbReference type="EMBL" id="MCX2967045.1"/>
    </source>
</evidence>
<evidence type="ECO:0000313" key="2">
    <source>
        <dbReference type="Proteomes" id="UP001143347"/>
    </source>
</evidence>
<dbReference type="InterPro" id="IPR022292">
    <property type="entry name" value="CHP03843"/>
</dbReference>
<dbReference type="Proteomes" id="UP001143347">
    <property type="component" value="Unassembled WGS sequence"/>
</dbReference>
<protein>
    <submittedName>
        <fullName evidence="1">SCO1664 family protein</fullName>
    </submittedName>
</protein>
<proteinExistence type="predicted"/>
<sequence>MPTADPLRDGELVILGRIPTASNATLVCDAVLDGAEVRCVYKPERGEVPLWDFPDGTLAGREVASFLISDALGWQVIPTTVYRDGPLGRGMVQRWVLTADNSDPGTRHDPAQELPTPKVDLVDLCPADTVPVGYRPIVRALDGMGEPVVLVHADDPRLQRMAVLDVILNNADRKGGHVLEGLDGGVYGVDHGICLHSDDKLRTVLWGWAGETIPGHLVADLAGLADHLATSDHPVTTELGEHITEIEIIALAERVTELATRGTMPHPPGHRPIPWPPF</sequence>
<organism evidence="1 2">
    <name type="scientific">Gordonia aquimaris</name>
    <dbReference type="NCBI Taxonomy" id="2984863"/>
    <lineage>
        <taxon>Bacteria</taxon>
        <taxon>Bacillati</taxon>
        <taxon>Actinomycetota</taxon>
        <taxon>Actinomycetes</taxon>
        <taxon>Mycobacteriales</taxon>
        <taxon>Gordoniaceae</taxon>
        <taxon>Gordonia</taxon>
    </lineage>
</organism>
<dbReference type="NCBIfam" id="TIGR03843">
    <property type="entry name" value="SCO1664 family protein"/>
    <property type="match status" value="1"/>
</dbReference>
<keyword evidence="2" id="KW-1185">Reference proteome</keyword>
<dbReference type="AlphaFoldDB" id="A0A9X3D901"/>
<dbReference type="EMBL" id="JAPKFM010000039">
    <property type="protein sequence ID" value="MCX2967045.1"/>
    <property type="molecule type" value="Genomic_DNA"/>
</dbReference>